<dbReference type="Proteomes" id="UP001158986">
    <property type="component" value="Unassembled WGS sequence"/>
</dbReference>
<feature type="compositionally biased region" description="Basic and acidic residues" evidence="1">
    <location>
        <begin position="318"/>
        <end position="330"/>
    </location>
</feature>
<feature type="compositionally biased region" description="Basic and acidic residues" evidence="1">
    <location>
        <begin position="282"/>
        <end position="300"/>
    </location>
</feature>
<feature type="region of interest" description="Disordered" evidence="1">
    <location>
        <begin position="203"/>
        <end position="516"/>
    </location>
</feature>
<reference evidence="2 3" key="1">
    <citation type="submission" date="2021-11" db="EMBL/GenBank/DDBJ databases">
        <authorList>
            <person name="Islam A."/>
            <person name="Islam S."/>
            <person name="Flora M.S."/>
            <person name="Rahman M."/>
            <person name="Ziaur R.M."/>
            <person name="Epstein J.H."/>
            <person name="Hassan M."/>
            <person name="Klassen M."/>
            <person name="Woodard K."/>
            <person name="Webb A."/>
            <person name="Webby R.J."/>
            <person name="El Zowalaty M.E."/>
        </authorList>
    </citation>
    <scope>NUCLEOTIDE SEQUENCE [LARGE SCALE GENOMIC DNA]</scope>
    <source>
        <strain evidence="2">Pbs1</strain>
    </source>
</reference>
<feature type="compositionally biased region" description="Basic residues" evidence="1">
    <location>
        <begin position="395"/>
        <end position="405"/>
    </location>
</feature>
<name>A0ABN8DBT6_9STRA</name>
<feature type="compositionally biased region" description="Basic and acidic residues" evidence="1">
    <location>
        <begin position="347"/>
        <end position="358"/>
    </location>
</feature>
<accession>A0ABN8DBT6</accession>
<feature type="compositionally biased region" description="Polar residues" evidence="1">
    <location>
        <begin position="331"/>
        <end position="341"/>
    </location>
</feature>
<feature type="compositionally biased region" description="Polar residues" evidence="1">
    <location>
        <begin position="39"/>
        <end position="49"/>
    </location>
</feature>
<gene>
    <name evidence="2" type="ORF">PBS001_LOCUS7977</name>
</gene>
<proteinExistence type="predicted"/>
<organism evidence="2 3">
    <name type="scientific">Peronospora belbahrii</name>
    <dbReference type="NCBI Taxonomy" id="622444"/>
    <lineage>
        <taxon>Eukaryota</taxon>
        <taxon>Sar</taxon>
        <taxon>Stramenopiles</taxon>
        <taxon>Oomycota</taxon>
        <taxon>Peronosporomycetes</taxon>
        <taxon>Peronosporales</taxon>
        <taxon>Peronosporaceae</taxon>
        <taxon>Peronospora</taxon>
    </lineage>
</organism>
<evidence type="ECO:0000313" key="3">
    <source>
        <dbReference type="Proteomes" id="UP001158986"/>
    </source>
</evidence>
<sequence length="788" mass="90871">MVEPTVDSYNDGSSTESEYYYDLIEDMGEKEASLTFAQEYNVSIKQEPQNEPEPHQREEESSFERTESKVEEWGKYALPQGSEWSHGVVLKVSDNAVERALAMARDLERATRGDEVVTFDTTNSNASLSIEEKKKKQQQQPQQKMMLMKNMKKTVVAKKRERVMIKTEVESLKRVKTTISPVSVTQPMDVGLRQQVTNVLVEESSEVDTTPAVTGSSWKVSESYSSPKIKEIEKGALPCQSQSRDEAVEAKMVVPSSSTEHNNSVASQRITPSMLPSTGQNDRSKSSIGRPEERESHTERNSSPSSRQTYHRNSPTRRRAEKEVCTERDTSQSIRQTNYRNSPARCSAEKESHRKRDTSPVAYRLKRSSVNNYSRRDPVIYYSRRSRSRSPLSRRVNKRRPRSRSSCRASTTSPRSRSHRLGKSVPSRQHHDSKTEKRRLSHTCERSRSPLRFSQSVQGKRKSRERHARHESRPRYIYYENHEVKSVQEPSGNKHVDRQSPSHHTRISWGDQGSNRDTFQHRSVDYHCSRSVHARENLSMSQRDDYKFENRNNEKAEMPIAARASYDLNKSKSIGRAYCRDNAVDSTTRSLTKPYVRSRGNARAASYNDGKKYVTPRDDFERQVFKLKLREADVDDMMASGSNNWLLESRKRGCVEERAQLMAQDLERFENVYASLSITPHALKRYQSDRDFSWRVVQFKRKQESLQEQNDLFMSIETKTNVWRVLDKEREELIAENTVLFRKVMMSKVRPAKRRDSNAFTASGSIAASSGKRGFELMPVKRAVHGKT</sequence>
<keyword evidence="3" id="KW-1185">Reference proteome</keyword>
<feature type="compositionally biased region" description="Polar residues" evidence="1">
    <location>
        <begin position="207"/>
        <end position="226"/>
    </location>
</feature>
<evidence type="ECO:0000256" key="1">
    <source>
        <dbReference type="SAM" id="MobiDB-lite"/>
    </source>
</evidence>
<feature type="compositionally biased region" description="Low complexity" evidence="1">
    <location>
        <begin position="406"/>
        <end position="415"/>
    </location>
</feature>
<feature type="region of interest" description="Disordered" evidence="1">
    <location>
        <begin position="39"/>
        <end position="68"/>
    </location>
</feature>
<feature type="compositionally biased region" description="Basic residues" evidence="1">
    <location>
        <begin position="459"/>
        <end position="472"/>
    </location>
</feature>
<dbReference type="EMBL" id="CAKLCB010000381">
    <property type="protein sequence ID" value="CAH0521531.1"/>
    <property type="molecule type" value="Genomic_DNA"/>
</dbReference>
<feature type="compositionally biased region" description="Polar residues" evidence="1">
    <location>
        <begin position="255"/>
        <end position="281"/>
    </location>
</feature>
<comment type="caution">
    <text evidence="2">The sequence shown here is derived from an EMBL/GenBank/DDBJ whole genome shotgun (WGS) entry which is preliminary data.</text>
</comment>
<feature type="compositionally biased region" description="Basic and acidic residues" evidence="1">
    <location>
        <begin position="52"/>
        <end position="68"/>
    </location>
</feature>
<feature type="compositionally biased region" description="Polar residues" evidence="1">
    <location>
        <begin position="301"/>
        <end position="313"/>
    </location>
</feature>
<evidence type="ECO:0000313" key="2">
    <source>
        <dbReference type="EMBL" id="CAH0521531.1"/>
    </source>
</evidence>
<protein>
    <submittedName>
        <fullName evidence="2">Uncharacterized protein</fullName>
    </submittedName>
</protein>
<feature type="compositionally biased region" description="Basic and acidic residues" evidence="1">
    <location>
        <begin position="480"/>
        <end position="500"/>
    </location>
</feature>